<dbReference type="PIRSF" id="PIRSF026508">
    <property type="entry name" value="TelA"/>
    <property type="match status" value="1"/>
</dbReference>
<dbReference type="AlphaFoldDB" id="A0A7X0T3V4"/>
<dbReference type="Proteomes" id="UP000219632">
    <property type="component" value="Unassembled WGS sequence"/>
</dbReference>
<evidence type="ECO:0000313" key="7">
    <source>
        <dbReference type="Proteomes" id="UP000522007"/>
    </source>
</evidence>
<name>A0A7X0T3V4_LISWE</name>
<dbReference type="Proteomes" id="UP000522007">
    <property type="component" value="Unassembled WGS sequence"/>
</dbReference>
<evidence type="ECO:0000313" key="4">
    <source>
        <dbReference type="EMBL" id="MBC1321862.1"/>
    </source>
</evidence>
<sequence length="399" mass="45509">MTENKPSEETNELKDLVVEKEFNQTLDDLLANPFGSDGETAANIVNSETDAAPRLVDMLTETNKKQALELSKQIEPGNQSAILGYGAPAQAKLHDFSHSMLAHVQKQDVGPIGDIISDLMYRLQEADPDELAARNKNVFTKMFHRVKQSINEITSKYQKIGTQIDRIALKLEHSKKRLMEDNSFLEQLYDKNKDYFQALNIYIAAGELKLEEINTKMLPELRKKAEQTGDQMDYQEVNDLTQFADRLDKRVYDLRLSRQITIQQAPQIRLIQNTNQALAEKIQSSIMTAIPLWKNQVAIALTLLRQQQAVAAQRQVSETTNELLKRNADMLKTNAIETARENERGIVDIETLKETQSSLIETLQETLKIQQEGRAKRAVAEKELVTMEQELKDRLLEMK</sequence>
<evidence type="ECO:0000313" key="3">
    <source>
        <dbReference type="EMBL" id="MBC1321501.1"/>
    </source>
</evidence>
<organism evidence="4 7">
    <name type="scientific">Listeria welshimeri</name>
    <dbReference type="NCBI Taxonomy" id="1643"/>
    <lineage>
        <taxon>Bacteria</taxon>
        <taxon>Bacillati</taxon>
        <taxon>Bacillota</taxon>
        <taxon>Bacilli</taxon>
        <taxon>Bacillales</taxon>
        <taxon>Listeriaceae</taxon>
        <taxon>Listeria</taxon>
    </lineage>
</organism>
<proteinExistence type="inferred from homology"/>
<evidence type="ECO:0000256" key="2">
    <source>
        <dbReference type="PIRNR" id="PIRNR026508"/>
    </source>
</evidence>
<dbReference type="InterPro" id="IPR008863">
    <property type="entry name" value="Toxic_anion-R_TelA"/>
</dbReference>
<dbReference type="OMA" id="WKNQMVI"/>
<keyword evidence="6" id="KW-1185">Reference proteome</keyword>
<reference evidence="4 7" key="2">
    <citation type="submission" date="2020-03" db="EMBL/GenBank/DDBJ databases">
        <title>Soil Listeria distribution.</title>
        <authorList>
            <person name="Liao J."/>
            <person name="Wiedmann M."/>
        </authorList>
    </citation>
    <scope>NUCLEOTIDE SEQUENCE [LARGE SCALE GENOMIC DNA]</scope>
    <source>
        <strain evidence="4 7">FSL L7-1829</strain>
    </source>
</reference>
<evidence type="ECO:0000313" key="5">
    <source>
        <dbReference type="EMBL" id="PDK41425.1"/>
    </source>
</evidence>
<dbReference type="EMBL" id="JAAROP010000001">
    <property type="protein sequence ID" value="MBC1321501.1"/>
    <property type="molecule type" value="Genomic_DNA"/>
</dbReference>
<gene>
    <name evidence="5" type="ORF">AFZ32_06675</name>
    <name evidence="3" type="ORF">HB853_00965</name>
    <name evidence="4" type="ORF">HB853_02780</name>
</gene>
<dbReference type="GeneID" id="61189893"/>
<dbReference type="Pfam" id="PF05816">
    <property type="entry name" value="TelA"/>
    <property type="match status" value="1"/>
</dbReference>
<evidence type="ECO:0000313" key="6">
    <source>
        <dbReference type="Proteomes" id="UP000219632"/>
    </source>
</evidence>
<evidence type="ECO:0000256" key="1">
    <source>
        <dbReference type="ARBA" id="ARBA00005541"/>
    </source>
</evidence>
<comment type="caution">
    <text evidence="4">The sequence shown here is derived from an EMBL/GenBank/DDBJ whole genome shotgun (WGS) entry which is preliminary data.</text>
</comment>
<comment type="similarity">
    <text evidence="1 2">Belongs to the TelA family.</text>
</comment>
<dbReference type="PANTHER" id="PTHR38432:SF1">
    <property type="entry name" value="TELA-LIKE PROTEIN SAOUHSC_01408"/>
    <property type="match status" value="1"/>
</dbReference>
<dbReference type="EMBL" id="NYPG01000003">
    <property type="protein sequence ID" value="PDK41425.1"/>
    <property type="molecule type" value="Genomic_DNA"/>
</dbReference>
<accession>A0A7X0T3V4</accession>
<dbReference type="RefSeq" id="WP_011702758.1">
    <property type="nucleotide sequence ID" value="NZ_CBCSAN010000003.1"/>
</dbReference>
<dbReference type="EMBL" id="JAAROP010000001">
    <property type="protein sequence ID" value="MBC1321862.1"/>
    <property type="molecule type" value="Genomic_DNA"/>
</dbReference>
<reference evidence="5 6" key="1">
    <citation type="submission" date="2017-09" db="EMBL/GenBank/DDBJ databases">
        <title>Draft Genomes of 144 Listeria Monocytogenes isolates from foods.</title>
        <authorList>
            <person name="Wu C.H."/>
            <person name="Ng J."/>
            <person name="Kiang D."/>
            <person name="Chen C.-Y."/>
            <person name="Frink S."/>
            <person name="Lafrades M."/>
            <person name="Morales C."/>
            <person name="Park P."/>
            <person name="Zwick M."/>
        </authorList>
    </citation>
    <scope>NUCLEOTIDE SEQUENCE [LARGE SCALE GENOMIC DNA]</scope>
    <source>
        <strain evidence="5 6">CDPHFDLB-F14M01633.75-2</strain>
    </source>
</reference>
<protein>
    <submittedName>
        <fullName evidence="4">Toxic anion resistance protein</fullName>
    </submittedName>
</protein>
<dbReference type="PANTHER" id="PTHR38432">
    <property type="entry name" value="TELA-LIKE PROTEIN SAOUHSC_01408"/>
    <property type="match status" value="1"/>
</dbReference>